<dbReference type="EMBL" id="JACIEH010000003">
    <property type="protein sequence ID" value="MBB4099933.1"/>
    <property type="molecule type" value="Genomic_DNA"/>
</dbReference>
<name>A0A7W6JUR8_9SPHN</name>
<sequence>MAEMEILVLDNASRDNTTEVVQSFDDPRIRYVRSDRRLSMRDNFEKGIRESRGKILGFIGDDDGIFPFAPEQIVEAFSTHGIEALSAARAHYAWPDLLLSRRGMALLPRGRGFEVRTSRAALRPLLKTDDYYRLPCIYHGFVARSAVDRVIARQGRFFVSSIVDCASTIALCLDDIRFGFSHSPLVINGGSRRSNGASQFGGGSEAEQANWKVEDDLGYLPGFDDALTVGALIVETAARSVQANHLPSIDALIDIEDVRATLNEELARRVAAGRSVEEALAMFTSAGIEAPQERQAAPRAGKMARIGKLITSFSRQRPVDLLKQGVGDVAGAAEVLTGMLAAGQTGLLSQPVAQARAALRIGR</sequence>
<proteinExistence type="predicted"/>
<dbReference type="SUPFAM" id="SSF53448">
    <property type="entry name" value="Nucleotide-diphospho-sugar transferases"/>
    <property type="match status" value="1"/>
</dbReference>
<evidence type="ECO:0000259" key="1">
    <source>
        <dbReference type="Pfam" id="PF00535"/>
    </source>
</evidence>
<evidence type="ECO:0000313" key="3">
    <source>
        <dbReference type="Proteomes" id="UP000557392"/>
    </source>
</evidence>
<gene>
    <name evidence="2" type="ORF">GGR46_003505</name>
</gene>
<comment type="caution">
    <text evidence="2">The sequence shown here is derived from an EMBL/GenBank/DDBJ whole genome shotgun (WGS) entry which is preliminary data.</text>
</comment>
<dbReference type="InterPro" id="IPR029044">
    <property type="entry name" value="Nucleotide-diphossugar_trans"/>
</dbReference>
<dbReference type="Proteomes" id="UP000557392">
    <property type="component" value="Unassembled WGS sequence"/>
</dbReference>
<protein>
    <recommendedName>
        <fullName evidence="1">Glycosyltransferase 2-like domain-containing protein</fullName>
    </recommendedName>
</protein>
<dbReference type="InterPro" id="IPR001173">
    <property type="entry name" value="Glyco_trans_2-like"/>
</dbReference>
<dbReference type="AlphaFoldDB" id="A0A7W6JUR8"/>
<keyword evidence="3" id="KW-1185">Reference proteome</keyword>
<dbReference type="Gene3D" id="3.90.550.10">
    <property type="entry name" value="Spore Coat Polysaccharide Biosynthesis Protein SpsA, Chain A"/>
    <property type="match status" value="1"/>
</dbReference>
<reference evidence="2 3" key="1">
    <citation type="submission" date="2020-08" db="EMBL/GenBank/DDBJ databases">
        <title>Genomic Encyclopedia of Type Strains, Phase IV (KMG-IV): sequencing the most valuable type-strain genomes for metagenomic binning, comparative biology and taxonomic classification.</title>
        <authorList>
            <person name="Goeker M."/>
        </authorList>
    </citation>
    <scope>NUCLEOTIDE SEQUENCE [LARGE SCALE GENOMIC DNA]</scope>
    <source>
        <strain evidence="2 3">DSM 101806</strain>
    </source>
</reference>
<dbReference type="Pfam" id="PF00535">
    <property type="entry name" value="Glycos_transf_2"/>
    <property type="match status" value="1"/>
</dbReference>
<feature type="domain" description="Glycosyltransferase 2-like" evidence="1">
    <location>
        <begin position="4"/>
        <end position="104"/>
    </location>
</feature>
<organism evidence="2 3">
    <name type="scientific">Sphingomonas kyeonggiensis</name>
    <dbReference type="NCBI Taxonomy" id="1268553"/>
    <lineage>
        <taxon>Bacteria</taxon>
        <taxon>Pseudomonadati</taxon>
        <taxon>Pseudomonadota</taxon>
        <taxon>Alphaproteobacteria</taxon>
        <taxon>Sphingomonadales</taxon>
        <taxon>Sphingomonadaceae</taxon>
        <taxon>Sphingomonas</taxon>
    </lineage>
</organism>
<accession>A0A7W6JUR8</accession>
<evidence type="ECO:0000313" key="2">
    <source>
        <dbReference type="EMBL" id="MBB4099933.1"/>
    </source>
</evidence>